<dbReference type="RefSeq" id="WP_004369113.1">
    <property type="nucleotide sequence ID" value="NZ_GL833119.1"/>
</dbReference>
<evidence type="ECO:0000256" key="2">
    <source>
        <dbReference type="PIRSR" id="PIRSR005700-1"/>
    </source>
</evidence>
<sequence>MKRNVLIFLSGMFIAVTLLVCCRQTVRVPPADMPFTCDVMLRHTPIKNQGNSEYCWVYAMLATIESEHIMQGDSINLSSAYVIRMMLRDEAVKYYFSKGKGNIVMRGMCSMLPALLEKHGIEAFDAFEDNNGLNCRVLCRKLMREADLNIAIRCGLQHLNDRIDKILDDNMGYLPRTVFMLGAEYTPVEFAHSVCLPNEYLAFTSFTHHPFYRKFVLEVPDNRLNDAFMNLPIDSLMHTIEQSLHRGHPVCWEGDISEKGFSFDRGIAVLPNKSRQVTQQIRQRAFETLQTTDDHAMELVGIAHDKTGRKYFIAKNSWGTNNPYGGLIYLSYNYVKLKTIAVFLSKNAFDSRKNYILSLKNTKKN</sequence>
<feature type="active site" evidence="2">
    <location>
        <position position="316"/>
    </location>
</feature>
<comment type="caution">
    <text evidence="3">The sequence shown here is derived from an EMBL/GenBank/DDBJ whole genome shotgun (WGS) entry which is preliminary data.</text>
</comment>
<dbReference type="SUPFAM" id="SSF54001">
    <property type="entry name" value="Cysteine proteinases"/>
    <property type="match status" value="1"/>
</dbReference>
<organism evidence="3 4">
    <name type="scientific">Hoylesella oralis ATCC 33269</name>
    <dbReference type="NCBI Taxonomy" id="873533"/>
    <lineage>
        <taxon>Bacteria</taxon>
        <taxon>Pseudomonadati</taxon>
        <taxon>Bacteroidota</taxon>
        <taxon>Bacteroidia</taxon>
        <taxon>Bacteroidales</taxon>
        <taxon>Prevotellaceae</taxon>
        <taxon>Hoylesella</taxon>
    </lineage>
</organism>
<evidence type="ECO:0000256" key="1">
    <source>
        <dbReference type="PIRNR" id="PIRNR005700"/>
    </source>
</evidence>
<dbReference type="AlphaFoldDB" id="E7RMR7"/>
<dbReference type="InterPro" id="IPR004134">
    <property type="entry name" value="Peptidase_C1B"/>
</dbReference>
<reference evidence="3" key="1">
    <citation type="submission" date="2011-01" db="EMBL/GenBank/DDBJ databases">
        <authorList>
            <person name="Muzny D."/>
            <person name="Qin X."/>
            <person name="Buhay C."/>
            <person name="Dugan-Rocha S."/>
            <person name="Ding Y."/>
            <person name="Chen G."/>
            <person name="Hawes A."/>
            <person name="Holder M."/>
            <person name="Jhangiani S."/>
            <person name="Johnson A."/>
            <person name="Khan Z."/>
            <person name="Li Z."/>
            <person name="Liu W."/>
            <person name="Liu X."/>
            <person name="Perez L."/>
            <person name="Shen H."/>
            <person name="Wang Q."/>
            <person name="Watt J."/>
            <person name="Xi L."/>
            <person name="Xin Y."/>
            <person name="Zhou J."/>
            <person name="Deng J."/>
            <person name="Jiang H."/>
            <person name="Liu Y."/>
            <person name="Qu J."/>
            <person name="Song X.-Z."/>
            <person name="Zhang L."/>
            <person name="Villasana D."/>
            <person name="Johnson A."/>
            <person name="Liu J."/>
            <person name="Liyanage D."/>
            <person name="Lorensuhewa L."/>
            <person name="Robinson T."/>
            <person name="Song A."/>
            <person name="Song B.-B."/>
            <person name="Dinh H."/>
            <person name="Thornton R."/>
            <person name="Coyle M."/>
            <person name="Francisco L."/>
            <person name="Jackson L."/>
            <person name="Javaid M."/>
            <person name="Korchina V."/>
            <person name="Kovar C."/>
            <person name="Mata R."/>
            <person name="Mathew T."/>
            <person name="Ngo R."/>
            <person name="Nguyen L."/>
            <person name="Nguyen N."/>
            <person name="Okwuonu G."/>
            <person name="Ongeri F."/>
            <person name="Pham C."/>
            <person name="Simmons D."/>
            <person name="Wilczek-Boney K."/>
            <person name="Hale W."/>
            <person name="Jakkamsetti A."/>
            <person name="Pham P."/>
            <person name="Ruth R."/>
            <person name="San Lucas F."/>
            <person name="Warren J."/>
            <person name="Zhang J."/>
            <person name="Zhao Z."/>
            <person name="Zhou C."/>
            <person name="Zhu D."/>
            <person name="Lee S."/>
            <person name="Bess C."/>
            <person name="Blankenburg K."/>
            <person name="Forbes L."/>
            <person name="Fu Q."/>
            <person name="Gubbala S."/>
            <person name="Hirani K."/>
            <person name="Jayaseelan J.C."/>
            <person name="Lara F."/>
            <person name="Munidasa M."/>
            <person name="Palculict T."/>
            <person name="Patil S."/>
            <person name="Pu L.-L."/>
            <person name="Saada N."/>
            <person name="Tang L."/>
            <person name="Weissenberger G."/>
            <person name="Zhu Y."/>
            <person name="Hemphill L."/>
            <person name="Shang Y."/>
            <person name="Youmans B."/>
            <person name="Ayvaz T."/>
            <person name="Ross M."/>
            <person name="Santibanez J."/>
            <person name="Aqrawi P."/>
            <person name="Gross S."/>
            <person name="Joshi V."/>
            <person name="Fowler G."/>
            <person name="Nazareth L."/>
            <person name="Reid J."/>
            <person name="Worley K."/>
            <person name="Petrosino J."/>
            <person name="Highlander S."/>
            <person name="Gibbs R."/>
        </authorList>
    </citation>
    <scope>NUCLEOTIDE SEQUENCE [LARGE SCALE GENOMIC DNA]</scope>
    <source>
        <strain evidence="3">ATCC 33269</strain>
    </source>
</reference>
<dbReference type="HOGENOM" id="CLU_056707_0_0_10"/>
<accession>E7RMR7</accession>
<keyword evidence="1" id="KW-0031">Aminopeptidase</keyword>
<gene>
    <name evidence="3" type="ORF">HMPREF0663_10417</name>
</gene>
<dbReference type="GO" id="GO:0070005">
    <property type="term" value="F:cysteine-type aminopeptidase activity"/>
    <property type="evidence" value="ECO:0007669"/>
    <property type="project" value="InterPro"/>
</dbReference>
<dbReference type="PIRSF" id="PIRSF005700">
    <property type="entry name" value="PepC"/>
    <property type="match status" value="1"/>
</dbReference>
<dbReference type="EMBL" id="AEPE02000002">
    <property type="protein sequence ID" value="EFZ38048.1"/>
    <property type="molecule type" value="Genomic_DNA"/>
</dbReference>
<name>E7RMR7_9BACT</name>
<keyword evidence="1" id="KW-0378">Hydrolase</keyword>
<dbReference type="InterPro" id="IPR038765">
    <property type="entry name" value="Papain-like_cys_pep_sf"/>
</dbReference>
<feature type="active site" evidence="2">
    <location>
        <position position="295"/>
    </location>
</feature>
<feature type="active site" evidence="2">
    <location>
        <position position="55"/>
    </location>
</feature>
<dbReference type="STRING" id="28134.SAMN05444288_0449"/>
<dbReference type="GO" id="GO:0006508">
    <property type="term" value="P:proteolysis"/>
    <property type="evidence" value="ECO:0007669"/>
    <property type="project" value="UniProtKB-KW"/>
</dbReference>
<keyword evidence="1" id="KW-0788">Thiol protease</keyword>
<keyword evidence="4" id="KW-1185">Reference proteome</keyword>
<dbReference type="eggNOG" id="COG3579">
    <property type="taxonomic scope" value="Bacteria"/>
</dbReference>
<dbReference type="Gene3D" id="3.90.70.10">
    <property type="entry name" value="Cysteine proteinases"/>
    <property type="match status" value="1"/>
</dbReference>
<evidence type="ECO:0000313" key="3">
    <source>
        <dbReference type="EMBL" id="EFZ38048.1"/>
    </source>
</evidence>
<proteinExistence type="inferred from homology"/>
<dbReference type="Proteomes" id="UP000005580">
    <property type="component" value="Unassembled WGS sequence"/>
</dbReference>
<evidence type="ECO:0000313" key="4">
    <source>
        <dbReference type="Proteomes" id="UP000005580"/>
    </source>
</evidence>
<keyword evidence="1" id="KW-0645">Protease</keyword>
<comment type="similarity">
    <text evidence="1">Belongs to the peptidase C1 family.</text>
</comment>
<dbReference type="Pfam" id="PF03051">
    <property type="entry name" value="Peptidase_C1_2"/>
    <property type="match status" value="1"/>
</dbReference>
<protein>
    <recommendedName>
        <fullName evidence="1">Aminopeptidase</fullName>
    </recommendedName>
</protein>